<dbReference type="EMBL" id="QXFX01000467">
    <property type="protein sequence ID" value="KAE9114592.1"/>
    <property type="molecule type" value="Genomic_DNA"/>
</dbReference>
<proteinExistence type="predicted"/>
<dbReference type="EMBL" id="QXGC01000010">
    <property type="protein sequence ID" value="KAE9255538.1"/>
    <property type="molecule type" value="Genomic_DNA"/>
</dbReference>
<evidence type="ECO:0000313" key="3">
    <source>
        <dbReference type="EMBL" id="KAE9255538.1"/>
    </source>
</evidence>
<dbReference type="EMBL" id="QXFW01000283">
    <property type="protein sequence ID" value="KAE9017567.1"/>
    <property type="molecule type" value="Genomic_DNA"/>
</dbReference>
<comment type="caution">
    <text evidence="1">The sequence shown here is derived from an EMBL/GenBank/DDBJ whole genome shotgun (WGS) entry which is preliminary data.</text>
</comment>
<dbReference type="Proteomes" id="UP000460718">
    <property type="component" value="Unassembled WGS sequence"/>
</dbReference>
<evidence type="ECO:0000313" key="6">
    <source>
        <dbReference type="Proteomes" id="UP000488956"/>
    </source>
</evidence>
<reference evidence="4 5" key="1">
    <citation type="submission" date="2018-09" db="EMBL/GenBank/DDBJ databases">
        <title>Genomic investigation of the strawberry pathogen Phytophthora fragariae indicates pathogenicity is determined by transcriptional variation in three key races.</title>
        <authorList>
            <person name="Adams T.M."/>
            <person name="Armitage A.D."/>
            <person name="Sobczyk M.K."/>
            <person name="Bates H.J."/>
            <person name="Dunwell J.M."/>
            <person name="Nellist C.F."/>
            <person name="Harrison R.J."/>
        </authorList>
    </citation>
    <scope>NUCLEOTIDE SEQUENCE [LARGE SCALE GENOMIC DNA]</scope>
    <source>
        <strain evidence="3 5">BC-23</strain>
        <strain evidence="2 6">ONT-3</strain>
        <strain evidence="1 4">SCRP245</strain>
    </source>
</reference>
<dbReference type="AlphaFoldDB" id="A0A6A3LHX7"/>
<evidence type="ECO:0000313" key="2">
    <source>
        <dbReference type="EMBL" id="KAE9114592.1"/>
    </source>
</evidence>
<sequence>MEGSSLVLAISASTVPLFAPWTLGWSFLGSVSAVSNVNTGAICSLRVILAVKAVCAGRLGVNFDVAAELAFQLFSFTPAKISGTNLTPGTVT</sequence>
<evidence type="ECO:0000313" key="4">
    <source>
        <dbReference type="Proteomes" id="UP000460718"/>
    </source>
</evidence>
<dbReference type="Proteomes" id="UP000476176">
    <property type="component" value="Unassembled WGS sequence"/>
</dbReference>
<organism evidence="1 4">
    <name type="scientific">Phytophthora fragariae</name>
    <dbReference type="NCBI Taxonomy" id="53985"/>
    <lineage>
        <taxon>Eukaryota</taxon>
        <taxon>Sar</taxon>
        <taxon>Stramenopiles</taxon>
        <taxon>Oomycota</taxon>
        <taxon>Peronosporomycetes</taxon>
        <taxon>Peronosporales</taxon>
        <taxon>Peronosporaceae</taxon>
        <taxon>Phytophthora</taxon>
    </lineage>
</organism>
<accession>A0A6A3LHX7</accession>
<protein>
    <submittedName>
        <fullName evidence="1">Uncharacterized protein</fullName>
    </submittedName>
</protein>
<evidence type="ECO:0000313" key="5">
    <source>
        <dbReference type="Proteomes" id="UP000476176"/>
    </source>
</evidence>
<evidence type="ECO:0000313" key="1">
    <source>
        <dbReference type="EMBL" id="KAE9017567.1"/>
    </source>
</evidence>
<dbReference type="Proteomes" id="UP000488956">
    <property type="component" value="Unassembled WGS sequence"/>
</dbReference>
<name>A0A6A3LHX7_9STRA</name>
<gene>
    <name evidence="3" type="ORF">PF004_g531</name>
    <name evidence="2" type="ORF">PF010_g9652</name>
    <name evidence="1" type="ORF">PF011_g6643</name>
</gene>